<dbReference type="PROSITE" id="PS00518">
    <property type="entry name" value="ZF_RING_1"/>
    <property type="match status" value="1"/>
</dbReference>
<dbReference type="OMA" id="NTICAFC"/>
<keyword evidence="3" id="KW-0158">Chromosome</keyword>
<evidence type="ECO:0000259" key="17">
    <source>
        <dbReference type="PROSITE" id="PS51805"/>
    </source>
</evidence>
<feature type="domain" description="BRCT" evidence="16">
    <location>
        <begin position="372"/>
        <end position="461"/>
    </location>
</feature>
<dbReference type="PROSITE" id="PS51805">
    <property type="entry name" value="EPHD"/>
    <property type="match status" value="1"/>
</dbReference>
<dbReference type="InterPro" id="IPR034732">
    <property type="entry name" value="EPHD"/>
</dbReference>
<dbReference type="SMART" id="SM00184">
    <property type="entry name" value="RING"/>
    <property type="match status" value="2"/>
</dbReference>
<keyword evidence="8" id="KW-0862">Zinc</keyword>
<dbReference type="InterPro" id="IPR001357">
    <property type="entry name" value="BRCT_dom"/>
</dbReference>
<sequence>MTLDACLETAKTTLTTSLDALGQHLCCAVCLSLPKKPTKLACSHYFCAACAKTLFDRKQPCPTCRAPCTKRESRKDERFEKIVSAYTNVLAAVASVMETEVPYGSQIPATQLRKHNARAPQRRTSVSQLKEIMANMRKLPTLPHAFGDENGGGRRGNGAFEELVGELEEASTATEETVERETRAPWTGAVIDPNAAVQGRHPCAFCKRGSEVGESVERFEEKISRKTVVEHCHTTCALWAPLVVSSVDGGLTNVCAEVRRAKSLKCAYCKKVGAPSGCSESRCKKSYHIWCARLVQGTTYDGEHFSISCPAHSTLPLALLPAQRPATRAPSLKRAQAPTNGKSATKRQKSLVSIDPSDSSYELLKTTRETRVCGSLLSDAEKKELEKFCKQFDFVYESMFSPQTTHVVFGKGKVDSGSMVLRKKSAKFYEALIQGCWILSSAWVKSCLEQQRCVDEDAFEIQGDSCGNLGGPKRARENGGAKVFSTWHFVYLGKFRDSNQLEMNMQFARADGAVVTRIEDIGDSLSPSSPRNSPVVVVVDMAPNKSAHRAPYADVYVPFAKRLPTPAVAIVTLDFVVDSVSSREPKGFGTSAIEALERLAAQDDEAAFDTVTADSSACA</sequence>
<reference evidence="18 19" key="1">
    <citation type="journal article" date="2007" name="Proc. Natl. Acad. Sci. U.S.A.">
        <title>The tiny eukaryote Ostreococcus provides genomic insights into the paradox of plankton speciation.</title>
        <authorList>
            <person name="Palenik B."/>
            <person name="Grimwood J."/>
            <person name="Aerts A."/>
            <person name="Rouze P."/>
            <person name="Salamov A."/>
            <person name="Putnam N."/>
            <person name="Dupont C."/>
            <person name="Jorgensen R."/>
            <person name="Derelle E."/>
            <person name="Rombauts S."/>
            <person name="Zhou K."/>
            <person name="Otillar R."/>
            <person name="Merchant S.S."/>
            <person name="Podell S."/>
            <person name="Gaasterland T."/>
            <person name="Napoli C."/>
            <person name="Gendler K."/>
            <person name="Manuell A."/>
            <person name="Tai V."/>
            <person name="Vallon O."/>
            <person name="Piganeau G."/>
            <person name="Jancek S."/>
            <person name="Heijde M."/>
            <person name="Jabbari K."/>
            <person name="Bowler C."/>
            <person name="Lohr M."/>
            <person name="Robbens S."/>
            <person name="Werner G."/>
            <person name="Dubchak I."/>
            <person name="Pazour G.J."/>
            <person name="Ren Q."/>
            <person name="Paulsen I."/>
            <person name="Delwiche C."/>
            <person name="Schmutz J."/>
            <person name="Rokhsar D."/>
            <person name="Van de Peer Y."/>
            <person name="Moreau H."/>
            <person name="Grigoriev I.V."/>
        </authorList>
    </citation>
    <scope>NUCLEOTIDE SEQUENCE [LARGE SCALE GENOMIC DNA]</scope>
    <source>
        <strain evidence="18 19">CCE9901</strain>
    </source>
</reference>
<accession>A4RWX9</accession>
<dbReference type="GO" id="GO:0008270">
    <property type="term" value="F:zinc ion binding"/>
    <property type="evidence" value="ECO:0007669"/>
    <property type="project" value="UniProtKB-KW"/>
</dbReference>
<evidence type="ECO:0000256" key="11">
    <source>
        <dbReference type="ARBA" id="ARBA00023306"/>
    </source>
</evidence>
<evidence type="ECO:0000313" key="18">
    <source>
        <dbReference type="EMBL" id="ABO96193.1"/>
    </source>
</evidence>
<dbReference type="PANTHER" id="PTHR13763">
    <property type="entry name" value="BREAST CANCER TYPE 1 SUSCEPTIBILITY PROTEIN BRCA1"/>
    <property type="match status" value="1"/>
</dbReference>
<evidence type="ECO:0000256" key="8">
    <source>
        <dbReference type="ARBA" id="ARBA00022833"/>
    </source>
</evidence>
<evidence type="ECO:0000259" key="15">
    <source>
        <dbReference type="PROSITE" id="PS50089"/>
    </source>
</evidence>
<protein>
    <recommendedName>
        <fullName evidence="12">RING-type E3 ubiquitin transferase BRCA1</fullName>
    </recommendedName>
</protein>
<evidence type="ECO:0000256" key="5">
    <source>
        <dbReference type="ARBA" id="ARBA00022737"/>
    </source>
</evidence>
<dbReference type="Pfam" id="PF00533">
    <property type="entry name" value="BRCT"/>
    <property type="match status" value="1"/>
</dbReference>
<dbReference type="InterPro" id="IPR036420">
    <property type="entry name" value="BRCT_dom_sf"/>
</dbReference>
<dbReference type="eggNOG" id="KOG4362">
    <property type="taxonomic scope" value="Eukaryota"/>
</dbReference>
<evidence type="ECO:0000256" key="4">
    <source>
        <dbReference type="ARBA" id="ARBA00022723"/>
    </source>
</evidence>
<keyword evidence="6" id="KW-0227">DNA damage</keyword>
<keyword evidence="9" id="KW-0234">DNA repair</keyword>
<evidence type="ECO:0000256" key="13">
    <source>
        <dbReference type="PROSITE-ProRule" id="PRU00175"/>
    </source>
</evidence>
<dbReference type="GO" id="GO:0045944">
    <property type="term" value="P:positive regulation of transcription by RNA polymerase II"/>
    <property type="evidence" value="ECO:0007669"/>
    <property type="project" value="TreeGrafter"/>
</dbReference>
<dbReference type="AlphaFoldDB" id="A4RWX9"/>
<feature type="region of interest" description="Disordered" evidence="14">
    <location>
        <begin position="328"/>
        <end position="349"/>
    </location>
</feature>
<dbReference type="Pfam" id="PF13771">
    <property type="entry name" value="zf-HC5HC2H"/>
    <property type="match status" value="1"/>
</dbReference>
<evidence type="ECO:0000256" key="3">
    <source>
        <dbReference type="ARBA" id="ARBA00022454"/>
    </source>
</evidence>
<feature type="domain" description="PHD-type" evidence="17">
    <location>
        <begin position="200"/>
        <end position="313"/>
    </location>
</feature>
<dbReference type="OrthoDB" id="550986at2759"/>
<evidence type="ECO:0000256" key="6">
    <source>
        <dbReference type="ARBA" id="ARBA00022763"/>
    </source>
</evidence>
<dbReference type="RefSeq" id="XP_001417900.1">
    <property type="nucleotide sequence ID" value="XM_001417863.1"/>
</dbReference>
<dbReference type="PANTHER" id="PTHR13763:SF0">
    <property type="entry name" value="BREAST CANCER TYPE 1 SUSCEPTIBILITY PROTEIN"/>
    <property type="match status" value="1"/>
</dbReference>
<gene>
    <name evidence="18" type="ORF">OSTLU_24500</name>
</gene>
<keyword evidence="7 13" id="KW-0863">Zinc-finger</keyword>
<dbReference type="GO" id="GO:0004842">
    <property type="term" value="F:ubiquitin-protein transferase activity"/>
    <property type="evidence" value="ECO:0007669"/>
    <property type="project" value="TreeGrafter"/>
</dbReference>
<dbReference type="HOGENOM" id="CLU_004218_2_0_1"/>
<dbReference type="Gramene" id="ABO96193">
    <property type="protein sequence ID" value="ABO96193"/>
    <property type="gene ID" value="OSTLU_24500"/>
</dbReference>
<evidence type="ECO:0000313" key="19">
    <source>
        <dbReference type="Proteomes" id="UP000001568"/>
    </source>
</evidence>
<evidence type="ECO:0000256" key="12">
    <source>
        <dbReference type="ARBA" id="ARBA00031556"/>
    </source>
</evidence>
<proteinExistence type="predicted"/>
<keyword evidence="4" id="KW-0479">Metal-binding</keyword>
<dbReference type="SUPFAM" id="SSF52113">
    <property type="entry name" value="BRCT domain"/>
    <property type="match status" value="1"/>
</dbReference>
<evidence type="ECO:0000256" key="14">
    <source>
        <dbReference type="SAM" id="MobiDB-lite"/>
    </source>
</evidence>
<comment type="subcellular location">
    <subcellularLocation>
        <location evidence="2">Chromosome</location>
    </subcellularLocation>
    <subcellularLocation>
        <location evidence="1">Nucleus</location>
    </subcellularLocation>
</comment>
<evidence type="ECO:0000259" key="16">
    <source>
        <dbReference type="PROSITE" id="PS50172"/>
    </source>
</evidence>
<evidence type="ECO:0000256" key="1">
    <source>
        <dbReference type="ARBA" id="ARBA00004123"/>
    </source>
</evidence>
<evidence type="ECO:0000256" key="2">
    <source>
        <dbReference type="ARBA" id="ARBA00004286"/>
    </source>
</evidence>
<dbReference type="PROSITE" id="PS50089">
    <property type="entry name" value="ZF_RING_2"/>
    <property type="match status" value="1"/>
</dbReference>
<dbReference type="Pfam" id="PF00097">
    <property type="entry name" value="zf-C3HC4"/>
    <property type="match status" value="1"/>
</dbReference>
<dbReference type="SUPFAM" id="SSF57850">
    <property type="entry name" value="RING/U-box"/>
    <property type="match status" value="1"/>
</dbReference>
<keyword evidence="10" id="KW-0539">Nucleus</keyword>
<dbReference type="InterPro" id="IPR018957">
    <property type="entry name" value="Znf_C3HC4_RING-type"/>
</dbReference>
<dbReference type="KEGG" id="olu:OSTLU_24500"/>
<dbReference type="InterPro" id="IPR013083">
    <property type="entry name" value="Znf_RING/FYVE/PHD"/>
</dbReference>
<feature type="domain" description="RING-type" evidence="15">
    <location>
        <begin position="27"/>
        <end position="65"/>
    </location>
</feature>
<dbReference type="Proteomes" id="UP000001568">
    <property type="component" value="Chromosome 5"/>
</dbReference>
<dbReference type="InterPro" id="IPR031099">
    <property type="entry name" value="BRCA1-associated"/>
</dbReference>
<dbReference type="GeneID" id="5001751"/>
<keyword evidence="11" id="KW-0131">Cell cycle</keyword>
<name>A4RWX9_OSTLU</name>
<evidence type="ECO:0000256" key="10">
    <source>
        <dbReference type="ARBA" id="ARBA00023242"/>
    </source>
</evidence>
<dbReference type="STRING" id="436017.A4RWX9"/>
<keyword evidence="19" id="KW-1185">Reference proteome</keyword>
<evidence type="ECO:0000256" key="9">
    <source>
        <dbReference type="ARBA" id="ARBA00023204"/>
    </source>
</evidence>
<organism evidence="18 19">
    <name type="scientific">Ostreococcus lucimarinus (strain CCE9901)</name>
    <dbReference type="NCBI Taxonomy" id="436017"/>
    <lineage>
        <taxon>Eukaryota</taxon>
        <taxon>Viridiplantae</taxon>
        <taxon>Chlorophyta</taxon>
        <taxon>Mamiellophyceae</taxon>
        <taxon>Mamiellales</taxon>
        <taxon>Bathycoccaceae</taxon>
        <taxon>Ostreococcus</taxon>
    </lineage>
</organism>
<dbReference type="InterPro" id="IPR001841">
    <property type="entry name" value="Znf_RING"/>
</dbReference>
<dbReference type="GO" id="GO:0000724">
    <property type="term" value="P:double-strand break repair via homologous recombination"/>
    <property type="evidence" value="ECO:0007669"/>
    <property type="project" value="TreeGrafter"/>
</dbReference>
<dbReference type="GO" id="GO:0005634">
    <property type="term" value="C:nucleus"/>
    <property type="evidence" value="ECO:0007669"/>
    <property type="project" value="UniProtKB-SubCell"/>
</dbReference>
<dbReference type="InterPro" id="IPR017907">
    <property type="entry name" value="Znf_RING_CS"/>
</dbReference>
<dbReference type="EMBL" id="CP000585">
    <property type="protein sequence ID" value="ABO96193.1"/>
    <property type="molecule type" value="Genomic_DNA"/>
</dbReference>
<evidence type="ECO:0000256" key="7">
    <source>
        <dbReference type="ARBA" id="ARBA00022771"/>
    </source>
</evidence>
<dbReference type="Gene3D" id="3.30.40.10">
    <property type="entry name" value="Zinc/RING finger domain, C3HC4 (zinc finger)"/>
    <property type="match status" value="2"/>
</dbReference>
<dbReference type="Gene3D" id="3.40.50.10190">
    <property type="entry name" value="BRCT domain"/>
    <property type="match status" value="1"/>
</dbReference>
<dbReference type="PROSITE" id="PS50172">
    <property type="entry name" value="BRCT"/>
    <property type="match status" value="1"/>
</dbReference>
<keyword evidence="5" id="KW-0677">Repeat</keyword>
<dbReference type="GO" id="GO:0005694">
    <property type="term" value="C:chromosome"/>
    <property type="evidence" value="ECO:0007669"/>
    <property type="project" value="UniProtKB-SubCell"/>
</dbReference>